<organism evidence="2 3">
    <name type="scientific">Microtetraspora fusca</name>
    <dbReference type="NCBI Taxonomy" id="1997"/>
    <lineage>
        <taxon>Bacteria</taxon>
        <taxon>Bacillati</taxon>
        <taxon>Actinomycetota</taxon>
        <taxon>Actinomycetes</taxon>
        <taxon>Streptosporangiales</taxon>
        <taxon>Streptosporangiaceae</taxon>
        <taxon>Microtetraspora</taxon>
    </lineage>
</organism>
<sequence length="72" mass="7611">MTYTSVATATAGVTVGLLRMGIVGDPKDLAAVGLITGSVLAVIAQLLWVDDELQRTRKEVAELDEKQTPPES</sequence>
<dbReference type="RefSeq" id="WP_387345895.1">
    <property type="nucleotide sequence ID" value="NZ_JBIAXI010000024.1"/>
</dbReference>
<evidence type="ECO:0008006" key="4">
    <source>
        <dbReference type="Google" id="ProtNLM"/>
    </source>
</evidence>
<keyword evidence="1" id="KW-1133">Transmembrane helix</keyword>
<gene>
    <name evidence="2" type="ORF">ACFY05_31900</name>
</gene>
<evidence type="ECO:0000313" key="2">
    <source>
        <dbReference type="EMBL" id="MFF4777469.1"/>
    </source>
</evidence>
<accession>A0ABW6VDQ4</accession>
<name>A0ABW6VDQ4_MICFU</name>
<comment type="caution">
    <text evidence="2">The sequence shown here is derived from an EMBL/GenBank/DDBJ whole genome shotgun (WGS) entry which is preliminary data.</text>
</comment>
<proteinExistence type="predicted"/>
<dbReference type="Proteomes" id="UP001602119">
    <property type="component" value="Unassembled WGS sequence"/>
</dbReference>
<feature type="transmembrane region" description="Helical" evidence="1">
    <location>
        <begin position="29"/>
        <end position="49"/>
    </location>
</feature>
<keyword evidence="1" id="KW-0812">Transmembrane</keyword>
<evidence type="ECO:0000313" key="3">
    <source>
        <dbReference type="Proteomes" id="UP001602119"/>
    </source>
</evidence>
<evidence type="ECO:0000256" key="1">
    <source>
        <dbReference type="SAM" id="Phobius"/>
    </source>
</evidence>
<keyword evidence="3" id="KW-1185">Reference proteome</keyword>
<protein>
    <recommendedName>
        <fullName evidence="4">Holin</fullName>
    </recommendedName>
</protein>
<dbReference type="EMBL" id="JBIAXI010000024">
    <property type="protein sequence ID" value="MFF4777469.1"/>
    <property type="molecule type" value="Genomic_DNA"/>
</dbReference>
<keyword evidence="1" id="KW-0472">Membrane</keyword>
<reference evidence="2 3" key="1">
    <citation type="submission" date="2024-10" db="EMBL/GenBank/DDBJ databases">
        <title>The Natural Products Discovery Center: Release of the First 8490 Sequenced Strains for Exploring Actinobacteria Biosynthetic Diversity.</title>
        <authorList>
            <person name="Kalkreuter E."/>
            <person name="Kautsar S.A."/>
            <person name="Yang D."/>
            <person name="Bader C.D."/>
            <person name="Teijaro C.N."/>
            <person name="Fluegel L."/>
            <person name="Davis C.M."/>
            <person name="Simpson J.R."/>
            <person name="Lauterbach L."/>
            <person name="Steele A.D."/>
            <person name="Gui C."/>
            <person name="Meng S."/>
            <person name="Li G."/>
            <person name="Viehrig K."/>
            <person name="Ye F."/>
            <person name="Su P."/>
            <person name="Kiefer A.F."/>
            <person name="Nichols A."/>
            <person name="Cepeda A.J."/>
            <person name="Yan W."/>
            <person name="Fan B."/>
            <person name="Jiang Y."/>
            <person name="Adhikari A."/>
            <person name="Zheng C.-J."/>
            <person name="Schuster L."/>
            <person name="Cowan T.M."/>
            <person name="Smanski M.J."/>
            <person name="Chevrette M.G."/>
            <person name="De Carvalho L.P.S."/>
            <person name="Shen B."/>
        </authorList>
    </citation>
    <scope>NUCLEOTIDE SEQUENCE [LARGE SCALE GENOMIC DNA]</scope>
    <source>
        <strain evidence="2 3">NPDC001281</strain>
    </source>
</reference>